<feature type="transmembrane region" description="Helical" evidence="1">
    <location>
        <begin position="7"/>
        <end position="30"/>
    </location>
</feature>
<comment type="caution">
    <text evidence="2">The sequence shown here is derived from an EMBL/GenBank/DDBJ whole genome shotgun (WGS) entry which is preliminary data.</text>
</comment>
<feature type="transmembrane region" description="Helical" evidence="1">
    <location>
        <begin position="106"/>
        <end position="124"/>
    </location>
</feature>
<dbReference type="EMBL" id="JBHSPR010000010">
    <property type="protein sequence ID" value="MFC6017038.1"/>
    <property type="molecule type" value="Genomic_DNA"/>
</dbReference>
<sequence>MLWTPRLVRLVAVGAGVGVLGIAFAVRGLADGALEQHSGTLLYGSLVYLAVLFCRTRGAPLVTAAIAIGFCWLVECAQLTGIPAELSARSLLARLVLGAQFDPTDLAWYPVGVVPLVAVHWLLAARARHRGRATERPVEAERPLATPR</sequence>
<feature type="transmembrane region" description="Helical" evidence="1">
    <location>
        <begin position="61"/>
        <end position="86"/>
    </location>
</feature>
<evidence type="ECO:0000313" key="2">
    <source>
        <dbReference type="EMBL" id="MFC6017038.1"/>
    </source>
</evidence>
<organism evidence="2 3">
    <name type="scientific">Plantactinospora solaniradicis</name>
    <dbReference type="NCBI Taxonomy" id="1723736"/>
    <lineage>
        <taxon>Bacteria</taxon>
        <taxon>Bacillati</taxon>
        <taxon>Actinomycetota</taxon>
        <taxon>Actinomycetes</taxon>
        <taxon>Micromonosporales</taxon>
        <taxon>Micromonosporaceae</taxon>
        <taxon>Plantactinospora</taxon>
    </lineage>
</organism>
<keyword evidence="1" id="KW-1133">Transmembrane helix</keyword>
<dbReference type="Pfam" id="PF10990">
    <property type="entry name" value="DUF2809"/>
    <property type="match status" value="1"/>
</dbReference>
<dbReference type="RefSeq" id="WP_377421010.1">
    <property type="nucleotide sequence ID" value="NZ_JBHSPR010000010.1"/>
</dbReference>
<keyword evidence="1" id="KW-0472">Membrane</keyword>
<name>A0ABW1K7N8_9ACTN</name>
<protein>
    <submittedName>
        <fullName evidence="2">DUF2809 domain-containing protein</fullName>
    </submittedName>
</protein>
<feature type="transmembrane region" description="Helical" evidence="1">
    <location>
        <begin position="36"/>
        <end position="54"/>
    </location>
</feature>
<proteinExistence type="predicted"/>
<accession>A0ABW1K7N8</accession>
<gene>
    <name evidence="2" type="ORF">ACFP2T_12585</name>
</gene>
<reference evidence="3" key="1">
    <citation type="journal article" date="2019" name="Int. J. Syst. Evol. Microbiol.">
        <title>The Global Catalogue of Microorganisms (GCM) 10K type strain sequencing project: providing services to taxonomists for standard genome sequencing and annotation.</title>
        <authorList>
            <consortium name="The Broad Institute Genomics Platform"/>
            <consortium name="The Broad Institute Genome Sequencing Center for Infectious Disease"/>
            <person name="Wu L."/>
            <person name="Ma J."/>
        </authorList>
    </citation>
    <scope>NUCLEOTIDE SEQUENCE [LARGE SCALE GENOMIC DNA]</scope>
    <source>
        <strain evidence="3">ZS-35-S2</strain>
    </source>
</reference>
<dbReference type="InterPro" id="IPR021257">
    <property type="entry name" value="DUF2809"/>
</dbReference>
<evidence type="ECO:0000313" key="3">
    <source>
        <dbReference type="Proteomes" id="UP001596203"/>
    </source>
</evidence>
<dbReference type="Proteomes" id="UP001596203">
    <property type="component" value="Unassembled WGS sequence"/>
</dbReference>
<keyword evidence="1" id="KW-0812">Transmembrane</keyword>
<evidence type="ECO:0000256" key="1">
    <source>
        <dbReference type="SAM" id="Phobius"/>
    </source>
</evidence>
<keyword evidence="3" id="KW-1185">Reference proteome</keyword>